<dbReference type="KEGG" id="abs:AZOBR_40186"/>
<organism evidence="1 2">
    <name type="scientific">Azospirillum baldaniorum</name>
    <dbReference type="NCBI Taxonomy" id="1064539"/>
    <lineage>
        <taxon>Bacteria</taxon>
        <taxon>Pseudomonadati</taxon>
        <taxon>Pseudomonadota</taxon>
        <taxon>Alphaproteobacteria</taxon>
        <taxon>Rhodospirillales</taxon>
        <taxon>Azospirillaceae</taxon>
        <taxon>Azospirillum</taxon>
    </lineage>
</organism>
<gene>
    <name evidence="1" type="ORF">AZOBR_40186</name>
</gene>
<accession>A0A9P1JNX6</accession>
<evidence type="ECO:0000313" key="2">
    <source>
        <dbReference type="Proteomes" id="UP000007319"/>
    </source>
</evidence>
<dbReference type="Proteomes" id="UP000007319">
    <property type="component" value="Chromosome"/>
</dbReference>
<dbReference type="AlphaFoldDB" id="A0A9P1JNX6"/>
<name>A0A9P1JNX6_9PROT</name>
<reference evidence="1 2" key="1">
    <citation type="journal article" date="2011" name="PLoS Genet.">
        <title>Azospirillum genomes reveal transition of bacteria from aquatic to terrestrial environments.</title>
        <authorList>
            <person name="Wisniewski-Dye F."/>
            <person name="Borziak K."/>
            <person name="Khalsa-Moyers G."/>
            <person name="Alexandre G."/>
            <person name="Sukharnikov L.O."/>
            <person name="Wuichet K."/>
            <person name="Hurst G.B."/>
            <person name="McDonald W.H."/>
            <person name="Robertson J.S."/>
            <person name="Barbe V."/>
            <person name="Calteau A."/>
            <person name="Rouy Z."/>
            <person name="Mangenot S."/>
            <person name="Prigent-Combaret C."/>
            <person name="Normand P."/>
            <person name="Boyer M."/>
            <person name="Siguier P."/>
            <person name="Dessaux Y."/>
            <person name="Elmerich C."/>
            <person name="Condemine G."/>
            <person name="Krishnen G."/>
            <person name="Kennedy I."/>
            <person name="Paterson A.H."/>
            <person name="Gonzalez V."/>
            <person name="Mavingui P."/>
            <person name="Zhulin I.B."/>
        </authorList>
    </citation>
    <scope>NUCLEOTIDE SEQUENCE [LARGE SCALE GENOMIC DNA]</scope>
    <source>
        <strain evidence="1 2">Sp245</strain>
    </source>
</reference>
<keyword evidence="2" id="KW-1185">Reference proteome</keyword>
<proteinExistence type="predicted"/>
<evidence type="ECO:0000313" key="1">
    <source>
        <dbReference type="EMBL" id="CCC97017.1"/>
    </source>
</evidence>
<protein>
    <submittedName>
        <fullName evidence="1">Uncharacterized protein</fullName>
    </submittedName>
</protein>
<dbReference type="EMBL" id="HE577327">
    <property type="protein sequence ID" value="CCC97017.1"/>
    <property type="molecule type" value="Genomic_DNA"/>
</dbReference>
<sequence>MPGTSASPRVSRTGSFVLEPIAFERMETETEDR</sequence>